<dbReference type="EMBL" id="CAJPDQ010000003">
    <property type="protein sequence ID" value="CAF9906493.1"/>
    <property type="molecule type" value="Genomic_DNA"/>
</dbReference>
<dbReference type="PANTHER" id="PTHR40644:SF1">
    <property type="entry name" value="UPF0653 PROTEIN C607.02C"/>
    <property type="match status" value="1"/>
</dbReference>
<reference evidence="2" key="1">
    <citation type="submission" date="2021-03" db="EMBL/GenBank/DDBJ databases">
        <authorList>
            <person name="Tagirdzhanova G."/>
        </authorList>
    </citation>
    <scope>NUCLEOTIDE SEQUENCE</scope>
</reference>
<feature type="compositionally biased region" description="Basic residues" evidence="1">
    <location>
        <begin position="196"/>
        <end position="207"/>
    </location>
</feature>
<dbReference type="Proteomes" id="UP000664169">
    <property type="component" value="Unassembled WGS sequence"/>
</dbReference>
<feature type="region of interest" description="Disordered" evidence="1">
    <location>
        <begin position="136"/>
        <end position="162"/>
    </location>
</feature>
<proteinExistence type="predicted"/>
<protein>
    <submittedName>
        <fullName evidence="2">Uncharacterized protein</fullName>
    </submittedName>
</protein>
<evidence type="ECO:0000313" key="3">
    <source>
        <dbReference type="Proteomes" id="UP000664169"/>
    </source>
</evidence>
<dbReference type="OrthoDB" id="5876637at2759"/>
<evidence type="ECO:0000313" key="2">
    <source>
        <dbReference type="EMBL" id="CAF9906493.1"/>
    </source>
</evidence>
<dbReference type="AlphaFoldDB" id="A0A8H3EL51"/>
<evidence type="ECO:0000256" key="1">
    <source>
        <dbReference type="SAM" id="MobiDB-lite"/>
    </source>
</evidence>
<name>A0A8H3EL51_9LECA</name>
<keyword evidence="3" id="KW-1185">Reference proteome</keyword>
<feature type="compositionally biased region" description="Basic and acidic residues" evidence="1">
    <location>
        <begin position="85"/>
        <end position="98"/>
    </location>
</feature>
<gene>
    <name evidence="2" type="ORF">GOMPHAMPRED_004744</name>
</gene>
<feature type="region of interest" description="Disordered" evidence="1">
    <location>
        <begin position="178"/>
        <end position="213"/>
    </location>
</feature>
<comment type="caution">
    <text evidence="2">The sequence shown here is derived from an EMBL/GenBank/DDBJ whole genome shotgun (WGS) entry which is preliminary data.</text>
</comment>
<sequence>MPHKHKRKRDDDDDHYELSPTERAQPLSASKKGPPPEAALQKRRTKQLRSSKADDTPAAFRRLMAYQAGIKPKSGLDNGSRKSSKKDSKPSKPTDSDRLLAPAVLPQLRPGERMNDFSARVDAALPVIGLAKKTPAVRNEDGTRKARNKAQRRQQNMQKEWREIDARWKEKVAEAKEEAEEEYDGIWRSFDDGTSKKKKKKKGRNRGKVAVDDEGDPWAAVGKAQQISTRLIGLHDVVQDVPKLTVVPKRKMRIRNGAAVDVDNVPQMSGSLKRREELGDSRRATIQAYRDLTAKRTGLTSL</sequence>
<dbReference type="PANTHER" id="PTHR40644">
    <property type="entry name" value="UPF0653 PROTEIN C607.02C"/>
    <property type="match status" value="1"/>
</dbReference>
<organism evidence="2 3">
    <name type="scientific">Gomphillus americanus</name>
    <dbReference type="NCBI Taxonomy" id="1940652"/>
    <lineage>
        <taxon>Eukaryota</taxon>
        <taxon>Fungi</taxon>
        <taxon>Dikarya</taxon>
        <taxon>Ascomycota</taxon>
        <taxon>Pezizomycotina</taxon>
        <taxon>Lecanoromycetes</taxon>
        <taxon>OSLEUM clade</taxon>
        <taxon>Ostropomycetidae</taxon>
        <taxon>Ostropales</taxon>
        <taxon>Graphidaceae</taxon>
        <taxon>Gomphilloideae</taxon>
        <taxon>Gomphillus</taxon>
    </lineage>
</organism>
<feature type="region of interest" description="Disordered" evidence="1">
    <location>
        <begin position="1"/>
        <end position="112"/>
    </location>
</feature>
<accession>A0A8H3EL51</accession>